<keyword evidence="1" id="KW-0812">Transmembrane</keyword>
<sequence>MQWLKHITVDLITTLVIAIVVFFDTTVVLEYVLYVYTVLMVMARLFTLFNQNFRSITKRKTESAPNWMYHVLYLLNVAFLVFGMFYIMAAGWVFIWGVAYYVHNYSA</sequence>
<evidence type="ECO:0000313" key="2">
    <source>
        <dbReference type="EMBL" id="MCG2590066.1"/>
    </source>
</evidence>
<comment type="caution">
    <text evidence="2">The sequence shown here is derived from an EMBL/GenBank/DDBJ whole genome shotgun (WGS) entry which is preliminary data.</text>
</comment>
<gene>
    <name evidence="2" type="ORF">L6773_15925</name>
</gene>
<dbReference type="RefSeq" id="WP_237855423.1">
    <property type="nucleotide sequence ID" value="NZ_JAKLWS010000025.1"/>
</dbReference>
<accession>A0ABS9KGT8</accession>
<proteinExistence type="predicted"/>
<keyword evidence="1" id="KW-0472">Membrane</keyword>
<reference evidence="2" key="1">
    <citation type="submission" date="2022-01" db="EMBL/GenBank/DDBJ databases">
        <authorList>
            <person name="Wang Y."/>
        </authorList>
    </citation>
    <scope>NUCLEOTIDE SEQUENCE</scope>
    <source>
        <strain evidence="2">WB101</strain>
    </source>
</reference>
<feature type="transmembrane region" description="Helical" evidence="1">
    <location>
        <begin position="71"/>
        <end position="102"/>
    </location>
</feature>
<protein>
    <submittedName>
        <fullName evidence="2">Uncharacterized protein</fullName>
    </submittedName>
</protein>
<keyword evidence="1" id="KW-1133">Transmembrane helix</keyword>
<feature type="transmembrane region" description="Helical" evidence="1">
    <location>
        <begin position="31"/>
        <end position="50"/>
    </location>
</feature>
<dbReference type="EMBL" id="JAKLWS010000025">
    <property type="protein sequence ID" value="MCG2590066.1"/>
    <property type="molecule type" value="Genomic_DNA"/>
</dbReference>
<organism evidence="2 3">
    <name type="scientific">Rhodohalobacter sulfatireducens</name>
    <dbReference type="NCBI Taxonomy" id="2911366"/>
    <lineage>
        <taxon>Bacteria</taxon>
        <taxon>Pseudomonadati</taxon>
        <taxon>Balneolota</taxon>
        <taxon>Balneolia</taxon>
        <taxon>Balneolales</taxon>
        <taxon>Balneolaceae</taxon>
        <taxon>Rhodohalobacter</taxon>
    </lineage>
</organism>
<feature type="transmembrane region" description="Helical" evidence="1">
    <location>
        <begin position="7"/>
        <end position="25"/>
    </location>
</feature>
<reference evidence="2" key="2">
    <citation type="submission" date="2024-05" db="EMBL/GenBank/DDBJ databases">
        <title>Rhodohalobacter halophilus gen. nov., sp. nov., a moderately halophilic member of the family Balneolaceae.</title>
        <authorList>
            <person name="Xia J."/>
        </authorList>
    </citation>
    <scope>NUCLEOTIDE SEQUENCE</scope>
    <source>
        <strain evidence="2">WB101</strain>
    </source>
</reference>
<evidence type="ECO:0000256" key="1">
    <source>
        <dbReference type="SAM" id="Phobius"/>
    </source>
</evidence>
<evidence type="ECO:0000313" key="3">
    <source>
        <dbReference type="Proteomes" id="UP001165366"/>
    </source>
</evidence>
<keyword evidence="3" id="KW-1185">Reference proteome</keyword>
<name>A0ABS9KGT8_9BACT</name>
<dbReference type="Proteomes" id="UP001165366">
    <property type="component" value="Unassembled WGS sequence"/>
</dbReference>